<sequence>MIFRKLKRPSGKAIAITAFACIAFGLWGGTLLWKLDRRAELNRRENEAQAALDGVLQALKKQGRYDEMVQEMERVLAIHEAWVAESGPWTHSCNHGSSYIFVYLYPASEDLPAQLGHGVSWCLYDAWRDPGQMKASVADDFSKAMTRSKHPLLRTLAYWVEQDYAAFEREALAGAAAGDRRMDTLALVAACAISKDRKAALEKVRPILDRGVGIGKSPGYAFSSSAIRAYLEGSGPAPTNSSFMRPRGL</sequence>
<dbReference type="EMBL" id="JAPDDS010000006">
    <property type="protein sequence ID" value="MCW1885459.1"/>
    <property type="molecule type" value="Genomic_DNA"/>
</dbReference>
<accession>A0ABT3FPH0</accession>
<dbReference type="Proteomes" id="UP001207930">
    <property type="component" value="Unassembled WGS sequence"/>
</dbReference>
<keyword evidence="1" id="KW-0812">Transmembrane</keyword>
<evidence type="ECO:0000313" key="3">
    <source>
        <dbReference type="Proteomes" id="UP001207930"/>
    </source>
</evidence>
<keyword evidence="3" id="KW-1185">Reference proteome</keyword>
<organism evidence="2 3">
    <name type="scientific">Luteolibacter flavescens</name>
    <dbReference type="NCBI Taxonomy" id="1859460"/>
    <lineage>
        <taxon>Bacteria</taxon>
        <taxon>Pseudomonadati</taxon>
        <taxon>Verrucomicrobiota</taxon>
        <taxon>Verrucomicrobiia</taxon>
        <taxon>Verrucomicrobiales</taxon>
        <taxon>Verrucomicrobiaceae</taxon>
        <taxon>Luteolibacter</taxon>
    </lineage>
</organism>
<gene>
    <name evidence="2" type="ORF">OKA04_12025</name>
</gene>
<evidence type="ECO:0000256" key="1">
    <source>
        <dbReference type="SAM" id="Phobius"/>
    </source>
</evidence>
<protein>
    <submittedName>
        <fullName evidence="2">Uncharacterized protein</fullName>
    </submittedName>
</protein>
<reference evidence="2 3" key="1">
    <citation type="submission" date="2022-10" db="EMBL/GenBank/DDBJ databases">
        <title>Luteolibacter flavescens strain MCCC 1K03193, whole genome shotgun sequencing project.</title>
        <authorList>
            <person name="Zhao G."/>
            <person name="Shen L."/>
        </authorList>
    </citation>
    <scope>NUCLEOTIDE SEQUENCE [LARGE SCALE GENOMIC DNA]</scope>
    <source>
        <strain evidence="2 3">MCCC 1K03193</strain>
    </source>
</reference>
<proteinExistence type="predicted"/>
<feature type="transmembrane region" description="Helical" evidence="1">
    <location>
        <begin position="12"/>
        <end position="33"/>
    </location>
</feature>
<keyword evidence="1" id="KW-1133">Transmembrane helix</keyword>
<name>A0ABT3FPH0_9BACT</name>
<comment type="caution">
    <text evidence="2">The sequence shown here is derived from an EMBL/GenBank/DDBJ whole genome shotgun (WGS) entry which is preliminary data.</text>
</comment>
<keyword evidence="1" id="KW-0472">Membrane</keyword>
<evidence type="ECO:0000313" key="2">
    <source>
        <dbReference type="EMBL" id="MCW1885459.1"/>
    </source>
</evidence>